<dbReference type="GO" id="GO:0006298">
    <property type="term" value="P:mismatch repair"/>
    <property type="evidence" value="ECO:0007669"/>
    <property type="project" value="InterPro"/>
</dbReference>
<accession>A0A173V7H8</accession>
<dbReference type="PANTHER" id="PTHR41313">
    <property type="entry name" value="ADENINE-SPECIFIC METHYLTRANSFERASE"/>
    <property type="match status" value="1"/>
</dbReference>
<dbReference type="PRINTS" id="PR00507">
    <property type="entry name" value="N12N6MTFRASE"/>
</dbReference>
<dbReference type="Gene3D" id="3.40.50.300">
    <property type="entry name" value="P-loop containing nucleotide triphosphate hydrolases"/>
    <property type="match status" value="2"/>
</dbReference>
<dbReference type="SMART" id="SM00490">
    <property type="entry name" value="HELICc"/>
    <property type="match status" value="1"/>
</dbReference>
<dbReference type="InterPro" id="IPR014001">
    <property type="entry name" value="Helicase_ATP-bd"/>
</dbReference>
<dbReference type="Pfam" id="PF04851">
    <property type="entry name" value="ResIII"/>
    <property type="match status" value="1"/>
</dbReference>
<organism evidence="5 6">
    <name type="scientific">Roseburia intestinalis</name>
    <dbReference type="NCBI Taxonomy" id="166486"/>
    <lineage>
        <taxon>Bacteria</taxon>
        <taxon>Bacillati</taxon>
        <taxon>Bacillota</taxon>
        <taxon>Clostridia</taxon>
        <taxon>Lachnospirales</taxon>
        <taxon>Lachnospiraceae</taxon>
        <taxon>Roseburia</taxon>
    </lineage>
</organism>
<dbReference type="InterPro" id="IPR007695">
    <property type="entry name" value="DNA_mismatch_repair_MutS-lik_N"/>
</dbReference>
<dbReference type="GO" id="GO:0016787">
    <property type="term" value="F:hydrolase activity"/>
    <property type="evidence" value="ECO:0007669"/>
    <property type="project" value="InterPro"/>
</dbReference>
<reference evidence="5 6" key="1">
    <citation type="submission" date="2015-09" db="EMBL/GenBank/DDBJ databases">
        <authorList>
            <consortium name="Pathogen Informatics"/>
        </authorList>
    </citation>
    <scope>NUCLEOTIDE SEQUENCE [LARGE SCALE GENOMIC DNA]</scope>
    <source>
        <strain evidence="5 6">2789STDY5834960</strain>
    </source>
</reference>
<dbReference type="EMBL" id="CYXZ01000019">
    <property type="protein sequence ID" value="CUN21828.1"/>
    <property type="molecule type" value="Genomic_DNA"/>
</dbReference>
<proteinExistence type="predicted"/>
<feature type="region of interest" description="Disordered" evidence="2">
    <location>
        <begin position="286"/>
        <end position="391"/>
    </location>
</feature>
<dbReference type="InterPro" id="IPR006935">
    <property type="entry name" value="Helicase/UvrB_N"/>
</dbReference>
<dbReference type="InterPro" id="IPR052933">
    <property type="entry name" value="DNA_Protect_Modify"/>
</dbReference>
<dbReference type="PANTHER" id="PTHR41313:SF1">
    <property type="entry name" value="DNA METHYLASE ADENINE-SPECIFIC DOMAIN-CONTAINING PROTEIN"/>
    <property type="match status" value="1"/>
</dbReference>
<dbReference type="PaxDb" id="166486-ERS852572_02564"/>
<dbReference type="GO" id="GO:0030983">
    <property type="term" value="F:mismatched DNA binding"/>
    <property type="evidence" value="ECO:0007669"/>
    <property type="project" value="InterPro"/>
</dbReference>
<evidence type="ECO:0000313" key="5">
    <source>
        <dbReference type="EMBL" id="CUN21828.1"/>
    </source>
</evidence>
<dbReference type="Proteomes" id="UP000095350">
    <property type="component" value="Unassembled WGS sequence"/>
</dbReference>
<feature type="compositionally biased region" description="Basic and acidic residues" evidence="2">
    <location>
        <begin position="340"/>
        <end position="350"/>
    </location>
</feature>
<dbReference type="InterPro" id="IPR029063">
    <property type="entry name" value="SAM-dependent_MTases_sf"/>
</dbReference>
<keyword evidence="1" id="KW-0175">Coiled coil</keyword>
<sequence>MARKYDLISEMYRRTAHAVVSDVQNWQAFLRCACRNYRLRFDEQLLIYAQRPDATAVLEIERWNDKFGRWVNRGAKGIAVFEDADRSRQRLIHYFDISDTHESRYSRPVPIWDMKPEYTDDVIESLENTFGELENKDSLADAVMSAAKNAVEDNIPDYLSDLMYAADDSFLYGLSEDMITSMYRKAVTNSVAYMMMTRLGIDTEPYFETEDFSVITNFNTPEALNALGIASSDIAEMGLGEISRTILALDRKNRIIADRGKPDYNKVENTSERSFENERADIHNAGRLQSSRPDNAQPAGSDFGQVRSDETEVSQGTPQNPVLQSSDELHPDGAFGGSRTDSDENGRNPDEADGSAGGLDREPESGRYDEVGTGNEQLEEQSTGDRESGGHLRLDYYDRRHEDTSLPFFGGDDTIREILGITPHLKASKDEIRAFYESNPDNAVRTEYIKGIFNNDYTEVILSDGRRVGYKTWQNVLQLWEGSYLSRTKQSFYDWGVIAQHFEAMRLLGELQDTMKPLPSVDGQLNFMETQAEEKTSAFSFSQEIIDAVLTRGSGVSEGKFRIFEQFEKSLSAKENVDFLKDEYGWGGSYPVITGTGIDEQHDGKGILISKGIGDDKPHIRLNWNQVEKRIKELIRLDRYLNPKEKEIYPQWLEKQEERRAELAEEQRNREILSSAPPENNTAVSKSFEYNGYHFEPTGILSAGRTLKEISNETISNNTLGMSAYEGATHPYSYEEFYNAANSSSADIFKCVENGRLYIPGENELFEYTGNFNPILSIEQSETPENSAYAYHLGDTVYMGADEYEILSFNDERVVLHDVQFPLFQKEMDRAEFDRKVRENPMNDHLKVKELPSEEKTDEAPAFDIGMGYLGNGLTVWNRAVEESGDYQTIAHISDEGEIHYYVDGLPEDVVARIEQAAAQEQQKSLFAASYQVGDRVYLDGKPFEITRVDDWNVELMDRSEQNPQPRLESKDNFMQLVQQNERSNRFTDAYREYGEIKEENPDSLVLYQVGDFFEAYGADAQTVSEALELNLTSRFIGNNQRTQMCGFPANRLETYINMLLDRGFDVAVSAAENGERNTRNIVSSNKEDPVQSQPVGRIEYLDEDGNIIHTDEYTSEYQFKKDIEEESSFGTRLRFYVYRDAEGKTIDQTFITKQDTPLNVYEIIDSPYLVKDRTENALPPDERFFVIETDEGYAIWDDLTEAIYIDDEGVSEEFKSEWQANDYLEQVKKSVSEKEAAGQLEPEQKGAKPLTPAFVQPKRSRVQTFDLHPEIPLSERHTFDLASHEVPEAGKKERFRRNMEAIRVLKECEFENRFATPEEQEILSQYVGWGGIPEAFDENNSSWADEFIELYTALSPDEYESARASTLTAFYTPPVVISSIYKAMEQMGFREGNILEPSCGIGNFIGMLPQSMQDSKIYGVEIDKISAGIAQQLYQKTSIAAQPFEEANIPDSFFDAVIGNVPFGDIRVNDRRYNKHNFLIHDYFFAKSLDKLRPGGVMALITSKGTMDKESPAVRKYIAQRADLLGAIRLPNNTFKGNAGTEVVSDILILQKRDRLIDLEPEWVHLNTDENGVKMNTYFVDHPEMVLGEWKTVSGRFGEEDTVVPYENADLAELLEEAISNIHAEITDYEVDEELTEEDNSIPADPEVRNFSYTVVDDKIYYRENSRMAPVDVSATAENRIKGMIAIRDCVRNLIEMQTADYPDYEVEKEQQKLNELYDTFSKKYGLINSRANVSAFSQDSSFALLSALEVLDENGELERKADMFTKRTIKPHTPVTSVDTASEALAVSMGEKAQVDMEYMCSLTGKTEEEVYQELKGVIFLNPVYGYGGSDEQKYLMADEYLSGNVRKKLAWAKKSAEVYPEDYKINVEALEKVQPKDLTASEIFVQLGTTWLPEEIAQQFMYEFLDTPVYARWNIKVHYSKLTGEWNVEGKSYDRGNLKAYNTYGTKRVNAYKIIEDTLNMKDVRVFDYMEDDEGKKRAILNKKETAIAQSKQELIKQGFQDWVWRDPERREKLVRLYNEKFNSIRPREYDGSHIVFSGINPEITLREHQKNAVAHILYGGNTLLAHAVGAGKTYEMTAAAMESKRLGLCNKSLFVVPNHLTEQWAAEFLQLYPAANILVATKKDFEMKNRKRFCGRIATGDYDAVIIGHSQFEKIPMSIERQRAVLQQQLDDIVERIADIKRNRGDRFSVKQLEKTKRSLQTKLQKLNDQSRKDDVVTFEELGVDRLFIDESHYYKNLYLYTKMRNVGGIAQTEAQKSSDLFMKCRYLDEVTGGRGVVFATGTPISNSMVELYTIQRYLQYKTLQEHDLQHFDAWASSFGETVTAVELTPEGTGYRAKTRFAKFNNLPELMAMFKQVADIKTADMLNLPVPEVEYHNIAVKPSQVQKEMVASLGERAERIRGGGVDSSVDNMLKVTNDGRKLALDQRMMNPMLPDEESSKVNACVNEVFRIWEENSDKKLTQLLFCDLSTPKGEGEFSVYTDIRKKLIERGIPETEIKFIHEADTEVKKQELFKKVRRGEVRILMGSTQKMGAGTNVQNKIIASHDLDCPWRPADLEQRAGRTVRQGNENPTVGLYRYVTEGTFDAYCWQLVEGKQKFASQIMTSKSPVRSCEDVDATALSYAEIKMLAADNPHIKEKMDLDIQVQKLRLLKSNYLSEKYELEDKIIKYYPTTIARTKETIAGLEKDISLAKEHPKPLDDTFVGIEVKGVSYSEKAEGGQKIIDACKEMTSPDPIPLGKYRGFDLELSFDTFEKAYQVKIKGCLSRSVSLGTDAIGNITRIDNAIEKIPERLEAKSRELSTLEQQFVTAKAEVEKPFDKEEELTEKTNRLNVLNGLLNVDKRENELVDGAPDEGDSVPAPKERAYER</sequence>
<dbReference type="Pfam" id="PF00271">
    <property type="entry name" value="Helicase_C"/>
    <property type="match status" value="1"/>
</dbReference>
<evidence type="ECO:0000259" key="3">
    <source>
        <dbReference type="SMART" id="SM00487"/>
    </source>
</evidence>
<dbReference type="SMART" id="SM00487">
    <property type="entry name" value="DEXDc"/>
    <property type="match status" value="1"/>
</dbReference>
<evidence type="ECO:0000259" key="4">
    <source>
        <dbReference type="SMART" id="SM00490"/>
    </source>
</evidence>
<name>A0A173V7H8_9FIRM</name>
<feature type="compositionally biased region" description="Basic and acidic residues" evidence="2">
    <location>
        <begin position="359"/>
        <end position="370"/>
    </location>
</feature>
<dbReference type="InterPro" id="IPR001650">
    <property type="entry name" value="Helicase_C-like"/>
</dbReference>
<protein>
    <submittedName>
        <fullName evidence="5">DNA mismatch repair protein mutS</fullName>
    </submittedName>
</protein>
<dbReference type="Gene3D" id="3.40.1170.10">
    <property type="entry name" value="DNA repair protein MutS, domain I"/>
    <property type="match status" value="1"/>
</dbReference>
<feature type="domain" description="Helicase C-terminal" evidence="4">
    <location>
        <begin position="2486"/>
        <end position="2571"/>
    </location>
</feature>
<evidence type="ECO:0000313" key="6">
    <source>
        <dbReference type="Proteomes" id="UP000095350"/>
    </source>
</evidence>
<evidence type="ECO:0000256" key="2">
    <source>
        <dbReference type="SAM" id="MobiDB-lite"/>
    </source>
</evidence>
<evidence type="ECO:0000256" key="1">
    <source>
        <dbReference type="SAM" id="Coils"/>
    </source>
</evidence>
<dbReference type="CDD" id="cd02440">
    <property type="entry name" value="AdoMet_MTases"/>
    <property type="match status" value="1"/>
</dbReference>
<dbReference type="InterPro" id="IPR011639">
    <property type="entry name" value="MethylTrfase_TaqI-like_dom"/>
</dbReference>
<feature type="domain" description="Helicase ATP-binding" evidence="3">
    <location>
        <begin position="2045"/>
        <end position="2316"/>
    </location>
</feature>
<feature type="compositionally biased region" description="Polar residues" evidence="2">
    <location>
        <begin position="313"/>
        <end position="326"/>
    </location>
</feature>
<dbReference type="InterPro" id="IPR027417">
    <property type="entry name" value="P-loop_NTPase"/>
</dbReference>
<dbReference type="SUPFAM" id="SSF55271">
    <property type="entry name" value="DNA repair protein MutS, domain I"/>
    <property type="match status" value="1"/>
</dbReference>
<dbReference type="Pfam" id="PF01624">
    <property type="entry name" value="MutS_I"/>
    <property type="match status" value="1"/>
</dbReference>
<dbReference type="GO" id="GO:0005524">
    <property type="term" value="F:ATP binding"/>
    <property type="evidence" value="ECO:0007669"/>
    <property type="project" value="InterPro"/>
</dbReference>
<feature type="coiled-coil region" evidence="1">
    <location>
        <begin position="2167"/>
        <end position="2217"/>
    </location>
</feature>
<dbReference type="SUPFAM" id="SSF52540">
    <property type="entry name" value="P-loop containing nucleoside triphosphate hydrolases"/>
    <property type="match status" value="2"/>
</dbReference>
<dbReference type="Pfam" id="PF07669">
    <property type="entry name" value="Eco57I"/>
    <property type="match status" value="1"/>
</dbReference>
<dbReference type="STRING" id="166486.ERS852572_02564"/>
<feature type="region of interest" description="Disordered" evidence="2">
    <location>
        <begin position="2847"/>
        <end position="2871"/>
    </location>
</feature>
<dbReference type="GO" id="GO:0006304">
    <property type="term" value="P:DNA modification"/>
    <property type="evidence" value="ECO:0007669"/>
    <property type="project" value="InterPro"/>
</dbReference>
<dbReference type="SUPFAM" id="SSF53335">
    <property type="entry name" value="S-adenosyl-L-methionine-dependent methyltransferases"/>
    <property type="match status" value="1"/>
</dbReference>
<gene>
    <name evidence="5" type="primary">mutS_2</name>
    <name evidence="5" type="ORF">ERS852572_02564</name>
</gene>
<dbReference type="Gene3D" id="3.40.50.150">
    <property type="entry name" value="Vaccinia Virus protein VP39"/>
    <property type="match status" value="1"/>
</dbReference>
<feature type="coiled-coil region" evidence="1">
    <location>
        <begin position="2789"/>
        <end position="2816"/>
    </location>
</feature>
<dbReference type="InterPro" id="IPR016151">
    <property type="entry name" value="DNA_mismatch_repair_MutS_N"/>
</dbReference>
<dbReference type="GO" id="GO:0009007">
    <property type="term" value="F:site-specific DNA-methyltransferase (adenine-specific) activity"/>
    <property type="evidence" value="ECO:0007669"/>
    <property type="project" value="UniProtKB-EC"/>
</dbReference>